<sequence length="107" mass="11853">MFRGNGGHRQPTTVLHRRWLSPRHPIRTEQGRVHLGGTLRDSITLPAFGIKGPVNQLVRPTNPGSEVGAAVVEKCVPPLSHNRHDSTQIGRAAPKVLGWDEERHLHT</sequence>
<feature type="compositionally biased region" description="Basic and acidic residues" evidence="1">
    <location>
        <begin position="98"/>
        <end position="107"/>
    </location>
</feature>
<gene>
    <name evidence="2" type="ORF">QC761_0056800</name>
</gene>
<evidence type="ECO:0000256" key="1">
    <source>
        <dbReference type="SAM" id="MobiDB-lite"/>
    </source>
</evidence>
<dbReference type="RefSeq" id="XP_062733810.1">
    <property type="nucleotide sequence ID" value="XM_062872528.1"/>
</dbReference>
<evidence type="ECO:0000313" key="2">
    <source>
        <dbReference type="EMBL" id="KAK4644834.1"/>
    </source>
</evidence>
<dbReference type="Proteomes" id="UP001322138">
    <property type="component" value="Unassembled WGS sequence"/>
</dbReference>
<reference evidence="2 3" key="1">
    <citation type="journal article" date="2023" name="bioRxiv">
        <title>High-quality genome assemblies of four members of thePodospora anserinaspecies complex.</title>
        <authorList>
            <person name="Ament-Velasquez S.L."/>
            <person name="Vogan A.A."/>
            <person name="Wallerman O."/>
            <person name="Hartmann F."/>
            <person name="Gautier V."/>
            <person name="Silar P."/>
            <person name="Giraud T."/>
            <person name="Johannesson H."/>
        </authorList>
    </citation>
    <scope>NUCLEOTIDE SEQUENCE [LARGE SCALE GENOMIC DNA]</scope>
    <source>
        <strain evidence="2 3">CBS 112042</strain>
    </source>
</reference>
<dbReference type="EMBL" id="JAFFGZ010000005">
    <property type="protein sequence ID" value="KAK4644834.1"/>
    <property type="molecule type" value="Genomic_DNA"/>
</dbReference>
<dbReference type="GeneID" id="87891730"/>
<name>A0ABR0FP16_9PEZI</name>
<feature type="region of interest" description="Disordered" evidence="1">
    <location>
        <begin position="80"/>
        <end position="107"/>
    </location>
</feature>
<evidence type="ECO:0000313" key="3">
    <source>
        <dbReference type="Proteomes" id="UP001322138"/>
    </source>
</evidence>
<accession>A0ABR0FP16</accession>
<proteinExistence type="predicted"/>
<keyword evidence="3" id="KW-1185">Reference proteome</keyword>
<comment type="caution">
    <text evidence="2">The sequence shown here is derived from an EMBL/GenBank/DDBJ whole genome shotgun (WGS) entry which is preliminary data.</text>
</comment>
<protein>
    <submittedName>
        <fullName evidence="2">Uncharacterized protein</fullName>
    </submittedName>
</protein>
<organism evidence="2 3">
    <name type="scientific">Podospora bellae-mahoneyi</name>
    <dbReference type="NCBI Taxonomy" id="2093777"/>
    <lineage>
        <taxon>Eukaryota</taxon>
        <taxon>Fungi</taxon>
        <taxon>Dikarya</taxon>
        <taxon>Ascomycota</taxon>
        <taxon>Pezizomycotina</taxon>
        <taxon>Sordariomycetes</taxon>
        <taxon>Sordariomycetidae</taxon>
        <taxon>Sordariales</taxon>
        <taxon>Podosporaceae</taxon>
        <taxon>Podospora</taxon>
    </lineage>
</organism>